<dbReference type="OrthoDB" id="9804753at2"/>
<dbReference type="NCBIfam" id="TIGR00179">
    <property type="entry name" value="murB"/>
    <property type="match status" value="1"/>
</dbReference>
<dbReference type="GO" id="GO:0005829">
    <property type="term" value="C:cytosol"/>
    <property type="evidence" value="ECO:0007669"/>
    <property type="project" value="TreeGrafter"/>
</dbReference>
<dbReference type="GO" id="GO:0008762">
    <property type="term" value="F:UDP-N-acetylmuramate dehydrogenase activity"/>
    <property type="evidence" value="ECO:0007669"/>
    <property type="project" value="UniProtKB-UniRule"/>
</dbReference>
<accession>A0A371ATH1</accession>
<dbReference type="GO" id="GO:0071949">
    <property type="term" value="F:FAD binding"/>
    <property type="evidence" value="ECO:0007669"/>
    <property type="project" value="InterPro"/>
</dbReference>
<dbReference type="Gene3D" id="3.30.465.10">
    <property type="match status" value="1"/>
</dbReference>
<dbReference type="Pfam" id="PF02873">
    <property type="entry name" value="MurB_C"/>
    <property type="match status" value="1"/>
</dbReference>
<comment type="pathway">
    <text evidence="4 16">Cell wall biogenesis; peptidoglycan biosynthesis.</text>
</comment>
<keyword evidence="9 16" id="KW-0521">NADP</keyword>
<dbReference type="UniPathway" id="UPA00219"/>
<evidence type="ECO:0000256" key="8">
    <source>
        <dbReference type="ARBA" id="ARBA00022827"/>
    </source>
</evidence>
<dbReference type="InterPro" id="IPR016169">
    <property type="entry name" value="FAD-bd_PCMH_sub2"/>
</dbReference>
<evidence type="ECO:0000256" key="7">
    <source>
        <dbReference type="ARBA" id="ARBA00022630"/>
    </source>
</evidence>
<evidence type="ECO:0000256" key="16">
    <source>
        <dbReference type="HAMAP-Rule" id="MF_00037"/>
    </source>
</evidence>
<dbReference type="InterPro" id="IPR011601">
    <property type="entry name" value="MurB_C"/>
</dbReference>
<evidence type="ECO:0000256" key="6">
    <source>
        <dbReference type="ARBA" id="ARBA00022618"/>
    </source>
</evidence>
<comment type="subcellular location">
    <subcellularLocation>
        <location evidence="3 16">Cytoplasm</location>
    </subcellularLocation>
</comment>
<dbReference type="GO" id="GO:0008360">
    <property type="term" value="P:regulation of cell shape"/>
    <property type="evidence" value="ECO:0007669"/>
    <property type="project" value="UniProtKB-KW"/>
</dbReference>
<evidence type="ECO:0000259" key="17">
    <source>
        <dbReference type="PROSITE" id="PS51387"/>
    </source>
</evidence>
<keyword evidence="7 16" id="KW-0285">Flavoprotein</keyword>
<dbReference type="EMBL" id="QRCT01000048">
    <property type="protein sequence ID" value="RDU22780.1"/>
    <property type="molecule type" value="Genomic_DNA"/>
</dbReference>
<feature type="active site" evidence="16">
    <location>
        <position position="172"/>
    </location>
</feature>
<dbReference type="PROSITE" id="PS51387">
    <property type="entry name" value="FAD_PCMH"/>
    <property type="match status" value="1"/>
</dbReference>
<organism evidence="18 19">
    <name type="scientific">Anaerosacchariphilus polymeriproducens</name>
    <dbReference type="NCBI Taxonomy" id="1812858"/>
    <lineage>
        <taxon>Bacteria</taxon>
        <taxon>Bacillati</taxon>
        <taxon>Bacillota</taxon>
        <taxon>Clostridia</taxon>
        <taxon>Lachnospirales</taxon>
        <taxon>Lachnospiraceae</taxon>
        <taxon>Anaerosacchariphilus</taxon>
    </lineage>
</organism>
<evidence type="ECO:0000256" key="12">
    <source>
        <dbReference type="ARBA" id="ARBA00023002"/>
    </source>
</evidence>
<evidence type="ECO:0000256" key="10">
    <source>
        <dbReference type="ARBA" id="ARBA00022960"/>
    </source>
</evidence>
<evidence type="ECO:0000256" key="9">
    <source>
        <dbReference type="ARBA" id="ARBA00022857"/>
    </source>
</evidence>
<comment type="function">
    <text evidence="2 16">Cell wall formation.</text>
</comment>
<dbReference type="InterPro" id="IPR036318">
    <property type="entry name" value="FAD-bd_PCMH-like_sf"/>
</dbReference>
<dbReference type="Gene3D" id="3.30.43.10">
    <property type="entry name" value="Uridine Diphospho-n-acetylenolpyruvylglucosamine Reductase, domain 2"/>
    <property type="match status" value="1"/>
</dbReference>
<keyword evidence="8 16" id="KW-0274">FAD</keyword>
<dbReference type="GO" id="GO:0009252">
    <property type="term" value="P:peptidoglycan biosynthetic process"/>
    <property type="evidence" value="ECO:0007669"/>
    <property type="project" value="UniProtKB-UniRule"/>
</dbReference>
<comment type="cofactor">
    <cofactor evidence="1 16">
        <name>FAD</name>
        <dbReference type="ChEBI" id="CHEBI:57692"/>
    </cofactor>
</comment>
<keyword evidence="11 16" id="KW-0573">Peptidoglycan synthesis</keyword>
<dbReference type="InterPro" id="IPR006094">
    <property type="entry name" value="Oxid_FAD_bind_N"/>
</dbReference>
<gene>
    <name evidence="16" type="primary">murB</name>
    <name evidence="18" type="ORF">DWV06_13185</name>
</gene>
<evidence type="ECO:0000256" key="14">
    <source>
        <dbReference type="ARBA" id="ARBA00023316"/>
    </source>
</evidence>
<dbReference type="InterPro" id="IPR016167">
    <property type="entry name" value="FAD-bd_PCMH_sub1"/>
</dbReference>
<evidence type="ECO:0000256" key="5">
    <source>
        <dbReference type="ARBA" id="ARBA00022490"/>
    </source>
</evidence>
<evidence type="ECO:0000256" key="1">
    <source>
        <dbReference type="ARBA" id="ARBA00001974"/>
    </source>
</evidence>
<dbReference type="SUPFAM" id="SSF56176">
    <property type="entry name" value="FAD-binding/transporter-associated domain-like"/>
    <property type="match status" value="1"/>
</dbReference>
<dbReference type="InterPro" id="IPR003170">
    <property type="entry name" value="MurB"/>
</dbReference>
<keyword evidence="6 16" id="KW-0132">Cell division</keyword>
<comment type="caution">
    <text evidence="18">The sequence shown here is derived from an EMBL/GenBank/DDBJ whole genome shotgun (WGS) entry which is preliminary data.</text>
</comment>
<sequence>MLVQIEEIVGKAGVKQDEPMKLHTTFRIGGNADIYVQPKNAEEVAELLALCKEENFPYYIIGNGSNLLVGDKGFRGLIIEIGRNMSVIKIDKPKITVQAGAMLSQIANKALEEQLTGFEFASGIPGTFGGAVVMNAGAYGGEMKQIIESVTVLSQEGIIKKLSKSELELDYRSSCILKHNYIVLEGVIKLEQGEREDIKQRMLALKIQRIEKQPLEFPSAGSTFKRPEGHYAGKLIMDAGLRGYQIGDAQVAQKHCGFLINRKEAKASDMLELINYIKKEVRTKFGVELETEIKILGEF</sequence>
<dbReference type="NCBIfam" id="NF010480">
    <property type="entry name" value="PRK13905.1"/>
    <property type="match status" value="1"/>
</dbReference>
<proteinExistence type="inferred from homology"/>
<dbReference type="GO" id="GO:0051301">
    <property type="term" value="P:cell division"/>
    <property type="evidence" value="ECO:0007669"/>
    <property type="project" value="UniProtKB-KW"/>
</dbReference>
<comment type="catalytic activity">
    <reaction evidence="15 16">
        <text>UDP-N-acetyl-alpha-D-muramate + NADP(+) = UDP-N-acetyl-3-O-(1-carboxyvinyl)-alpha-D-glucosamine + NADPH + H(+)</text>
        <dbReference type="Rhea" id="RHEA:12248"/>
        <dbReference type="ChEBI" id="CHEBI:15378"/>
        <dbReference type="ChEBI" id="CHEBI:57783"/>
        <dbReference type="ChEBI" id="CHEBI:58349"/>
        <dbReference type="ChEBI" id="CHEBI:68483"/>
        <dbReference type="ChEBI" id="CHEBI:70757"/>
        <dbReference type="EC" id="1.3.1.98"/>
    </reaction>
</comment>
<dbReference type="InterPro" id="IPR036635">
    <property type="entry name" value="MurB_C_sf"/>
</dbReference>
<dbReference type="InterPro" id="IPR016166">
    <property type="entry name" value="FAD-bd_PCMH"/>
</dbReference>
<protein>
    <recommendedName>
        <fullName evidence="16">UDP-N-acetylenolpyruvoylglucosamine reductase</fullName>
        <ecNumber evidence="16">1.3.1.98</ecNumber>
    </recommendedName>
    <alternativeName>
        <fullName evidence="16">UDP-N-acetylmuramate dehydrogenase</fullName>
    </alternativeName>
</protein>
<feature type="active site" evidence="16">
    <location>
        <position position="292"/>
    </location>
</feature>
<dbReference type="SUPFAM" id="SSF56194">
    <property type="entry name" value="Uridine diphospho-N-Acetylenolpyruvylglucosamine reductase, MurB, C-terminal domain"/>
    <property type="match status" value="1"/>
</dbReference>
<keyword evidence="12 16" id="KW-0560">Oxidoreductase</keyword>
<dbReference type="Gene3D" id="3.90.78.10">
    <property type="entry name" value="UDP-N-acetylenolpyruvoylglucosamine reductase, C-terminal domain"/>
    <property type="match status" value="1"/>
</dbReference>
<keyword evidence="10 16" id="KW-0133">Cell shape</keyword>
<dbReference type="PANTHER" id="PTHR21071:SF4">
    <property type="entry name" value="UDP-N-ACETYLENOLPYRUVOYLGLUCOSAMINE REDUCTASE"/>
    <property type="match status" value="1"/>
</dbReference>
<keyword evidence="5 16" id="KW-0963">Cytoplasm</keyword>
<dbReference type="GO" id="GO:0071555">
    <property type="term" value="P:cell wall organization"/>
    <property type="evidence" value="ECO:0007669"/>
    <property type="project" value="UniProtKB-KW"/>
</dbReference>
<keyword evidence="13 16" id="KW-0131">Cell cycle</keyword>
<dbReference type="Pfam" id="PF01565">
    <property type="entry name" value="FAD_binding_4"/>
    <property type="match status" value="1"/>
</dbReference>
<keyword evidence="19" id="KW-1185">Reference proteome</keyword>
<comment type="similarity">
    <text evidence="16">Belongs to the MurB family.</text>
</comment>
<reference evidence="18 19" key="1">
    <citation type="submission" date="2018-07" db="EMBL/GenBank/DDBJ databases">
        <title>Anaerosacharophilus polymeroproducens gen. nov. sp. nov., an anaerobic bacterium isolated from salt field.</title>
        <authorList>
            <person name="Kim W."/>
            <person name="Yang S.-H."/>
            <person name="Oh J."/>
            <person name="Lee J.-H."/>
            <person name="Kwon K.K."/>
        </authorList>
    </citation>
    <scope>NUCLEOTIDE SEQUENCE [LARGE SCALE GENOMIC DNA]</scope>
    <source>
        <strain evidence="18 19">MCWD5</strain>
    </source>
</reference>
<evidence type="ECO:0000256" key="4">
    <source>
        <dbReference type="ARBA" id="ARBA00004752"/>
    </source>
</evidence>
<dbReference type="PANTHER" id="PTHR21071">
    <property type="entry name" value="UDP-N-ACETYLENOLPYRUVOYLGLUCOSAMINE REDUCTASE"/>
    <property type="match status" value="1"/>
</dbReference>
<dbReference type="AlphaFoldDB" id="A0A371ATH1"/>
<evidence type="ECO:0000313" key="18">
    <source>
        <dbReference type="EMBL" id="RDU22780.1"/>
    </source>
</evidence>
<name>A0A371ATH1_9FIRM</name>
<evidence type="ECO:0000256" key="2">
    <source>
        <dbReference type="ARBA" id="ARBA00003921"/>
    </source>
</evidence>
<feature type="active site" description="Proton donor" evidence="16">
    <location>
        <position position="222"/>
    </location>
</feature>
<dbReference type="HAMAP" id="MF_00037">
    <property type="entry name" value="MurB"/>
    <property type="match status" value="1"/>
</dbReference>
<evidence type="ECO:0000313" key="19">
    <source>
        <dbReference type="Proteomes" id="UP000255036"/>
    </source>
</evidence>
<dbReference type="EC" id="1.3.1.98" evidence="16"/>
<evidence type="ECO:0000256" key="13">
    <source>
        <dbReference type="ARBA" id="ARBA00023306"/>
    </source>
</evidence>
<keyword evidence="14 16" id="KW-0961">Cell wall biogenesis/degradation</keyword>
<evidence type="ECO:0000256" key="11">
    <source>
        <dbReference type="ARBA" id="ARBA00022984"/>
    </source>
</evidence>
<feature type="domain" description="FAD-binding PCMH-type" evidence="17">
    <location>
        <begin position="28"/>
        <end position="193"/>
    </location>
</feature>
<dbReference type="Proteomes" id="UP000255036">
    <property type="component" value="Unassembled WGS sequence"/>
</dbReference>
<evidence type="ECO:0000256" key="15">
    <source>
        <dbReference type="ARBA" id="ARBA00048914"/>
    </source>
</evidence>
<evidence type="ECO:0000256" key="3">
    <source>
        <dbReference type="ARBA" id="ARBA00004496"/>
    </source>
</evidence>